<reference evidence="5" key="1">
    <citation type="submission" date="2016-11" db="EMBL/GenBank/DDBJ databases">
        <authorList>
            <person name="Varghese N."/>
            <person name="Submissions S."/>
        </authorList>
    </citation>
    <scope>NUCLEOTIDE SEQUENCE [LARGE SCALE GENOMIC DNA]</scope>
    <source>
        <strain evidence="5">DSM 19858</strain>
    </source>
</reference>
<dbReference type="SUPFAM" id="SSF48452">
    <property type="entry name" value="TPR-like"/>
    <property type="match status" value="1"/>
</dbReference>
<dbReference type="AlphaFoldDB" id="A0A1M6C242"/>
<dbReference type="PROSITE" id="PS50005">
    <property type="entry name" value="TPR"/>
    <property type="match status" value="1"/>
</dbReference>
<gene>
    <name evidence="4" type="ORF">SAMN04488513_101612</name>
</gene>
<keyword evidence="2" id="KW-0472">Membrane</keyword>
<dbReference type="Gene3D" id="1.25.40.10">
    <property type="entry name" value="Tetratricopeptide repeat domain"/>
    <property type="match status" value="2"/>
</dbReference>
<dbReference type="Proteomes" id="UP000184543">
    <property type="component" value="Unassembled WGS sequence"/>
</dbReference>
<evidence type="ECO:0000256" key="1">
    <source>
        <dbReference type="PROSITE-ProRule" id="PRU00339"/>
    </source>
</evidence>
<keyword evidence="5" id="KW-1185">Reference proteome</keyword>
<protein>
    <submittedName>
        <fullName evidence="4">CHAT domain-containing protein</fullName>
    </submittedName>
</protein>
<dbReference type="InterPro" id="IPR019734">
    <property type="entry name" value="TPR_rpt"/>
</dbReference>
<evidence type="ECO:0000313" key="5">
    <source>
        <dbReference type="Proteomes" id="UP000184543"/>
    </source>
</evidence>
<accession>A0A1M6C242</accession>
<dbReference type="EMBL" id="FQYU01000001">
    <property type="protein sequence ID" value="SHI55012.1"/>
    <property type="molecule type" value="Genomic_DNA"/>
</dbReference>
<dbReference type="InterPro" id="IPR011990">
    <property type="entry name" value="TPR-like_helical_dom_sf"/>
</dbReference>
<dbReference type="InterPro" id="IPR024983">
    <property type="entry name" value="CHAT_dom"/>
</dbReference>
<feature type="repeat" description="TPR" evidence="1">
    <location>
        <begin position="348"/>
        <end position="381"/>
    </location>
</feature>
<keyword evidence="1" id="KW-0802">TPR repeat</keyword>
<evidence type="ECO:0000313" key="4">
    <source>
        <dbReference type="EMBL" id="SHI55012.1"/>
    </source>
</evidence>
<organism evidence="4 5">
    <name type="scientific">Pseudozobellia thermophila</name>
    <dbReference type="NCBI Taxonomy" id="192903"/>
    <lineage>
        <taxon>Bacteria</taxon>
        <taxon>Pseudomonadati</taxon>
        <taxon>Bacteroidota</taxon>
        <taxon>Flavobacteriia</taxon>
        <taxon>Flavobacteriales</taxon>
        <taxon>Flavobacteriaceae</taxon>
        <taxon>Pseudozobellia</taxon>
    </lineage>
</organism>
<dbReference type="Pfam" id="PF13181">
    <property type="entry name" value="TPR_8"/>
    <property type="match status" value="2"/>
</dbReference>
<dbReference type="PANTHER" id="PTHR10098">
    <property type="entry name" value="RAPSYN-RELATED"/>
    <property type="match status" value="1"/>
</dbReference>
<name>A0A1M6C242_9FLAO</name>
<dbReference type="STRING" id="192903.SAMN04488513_101612"/>
<evidence type="ECO:0000256" key="2">
    <source>
        <dbReference type="SAM" id="Phobius"/>
    </source>
</evidence>
<keyword evidence="2" id="KW-0812">Transmembrane</keyword>
<dbReference type="Pfam" id="PF12770">
    <property type="entry name" value="CHAT"/>
    <property type="match status" value="1"/>
</dbReference>
<proteinExistence type="predicted"/>
<evidence type="ECO:0000259" key="3">
    <source>
        <dbReference type="Pfam" id="PF12770"/>
    </source>
</evidence>
<dbReference type="SMART" id="SM00028">
    <property type="entry name" value="TPR"/>
    <property type="match status" value="3"/>
</dbReference>
<feature type="domain" description="CHAT" evidence="3">
    <location>
        <begin position="654"/>
        <end position="931"/>
    </location>
</feature>
<feature type="transmembrane region" description="Helical" evidence="2">
    <location>
        <begin position="941"/>
        <end position="958"/>
    </location>
</feature>
<sequence length="966" mass="111467">MNITLETYFESCRPWFAGLSCMKKLKNIALGFLFVQTGFFYAQDIGSSFEKAMDYHYSNKDSAYFYYEKTIALARERNDIESELLAFSYLLNANSNFYDLSNYGRNISRADSLVKRTPRIDTLYMGQYFKDNLLFEKGSYYYKLKDYGSAQNYFFEHYKKLSAIPETDLTSAEIDMMSAIFSFLGLTYRHTGKYEQAEFYFKKDIDWVNNYRDSIVDWQSVVYNTKKLLSQVYEAQDKPERANQLLEEALEFYRLRITNPRQKNNFLSTYILLAKNRVQQGRFDEALDILVKNKSFVTGSNPFLKEVNIIFGDAYLGKKQYKKALSFYNMALGEYMEYRQHRPHQDVADVYGKIAELYLKQGDYTQGLEALSKAFNNAGSDIDIKGYDTNPSPERVFSKTQLLGLLDIKLRFFNETYERDHDGSSLDMALQTSRDILNTFDLLKTEFDSKLDKQFLAEKAYPIFERILQISHLAYEKEGSRTILELALNISERSKDFILLEALRSVQATKYGDVPDKVLEREARLRAEITQLEKQMFDATENEDVFSDNLFKAKQDYYNFLDSVGHAYPRYYNLKYKNEALSLTDIRRTLCEENTALISYTVATDGLYAIILGDKGENFIKMPFSESDKNEIREFYRLISKPSLQVSNDKLHLLGERLYDKVLKMPLEGITAENLIVVRDGELHYLPFDLLRHNEKYLLEDRSISYGNSFASLMELHAVKRKNVNKIIAFAPGFGDDKEANGSRQFGKLLYNDDEVRGIASFFDVELLFDGSATLRNFRSRASQFGIVHLATHASANDAFPDYSYLAFSQEKDSAQGNVLYIKDLYNTSLTANMVTLSACQTGIGKLQKGQGMLSLSKGFYYAGAKSLVNTLWKINDKSSVKLMRYFYEGLSEGKSKSAALRQAKLKYLETTDDRLMRHPYYWAAFAVSGDVSPVTTTVNWWRIGALLLLIVGFFTYFKGSRSNRP</sequence>
<keyword evidence="2" id="KW-1133">Transmembrane helix</keyword>